<dbReference type="AlphaFoldDB" id="A0A2R4T4D9"/>
<keyword evidence="1" id="KW-0472">Membrane</keyword>
<dbReference type="Proteomes" id="UP000244201">
    <property type="component" value="Chromosome"/>
</dbReference>
<keyword evidence="3" id="KW-1185">Reference proteome</keyword>
<accession>A0A2R4T4D9</accession>
<evidence type="ECO:0000313" key="3">
    <source>
        <dbReference type="Proteomes" id="UP000244201"/>
    </source>
</evidence>
<sequence>MAGLIILILIGLAVALWVREGRKGPIASYTGSGCGCFLAVGLLLLAVLVYFGGQAESRFYGE</sequence>
<dbReference type="KEGG" id="slk:SLUN_19275"/>
<proteinExistence type="predicted"/>
<gene>
    <name evidence="2" type="ORF">SLUN_19275</name>
</gene>
<evidence type="ECO:0000313" key="2">
    <source>
        <dbReference type="EMBL" id="AVZ73988.1"/>
    </source>
</evidence>
<reference evidence="2 3" key="1">
    <citation type="submission" date="2018-01" db="EMBL/GenBank/DDBJ databases">
        <title>Complete genome sequence of Streptomyces lunaelactis MM109T, a Ferroverdin A producer isolated from cave moonmilk deposits.</title>
        <authorList>
            <person name="Naome A."/>
            <person name="Martinet L."/>
            <person name="Maciejewska M."/>
            <person name="Anderssen S."/>
            <person name="Adam D."/>
            <person name="Tenconi E."/>
            <person name="Deflandre B."/>
            <person name="Arguelles-Arias A."/>
            <person name="Calusinska M."/>
            <person name="Copieters W."/>
            <person name="Karim L."/>
            <person name="Hanikenne M."/>
            <person name="Baurain D."/>
            <person name="van Wezel G."/>
            <person name="Smargiasso N."/>
            <person name="de Pauw E."/>
            <person name="Delfosse P."/>
            <person name="Rigali S."/>
        </authorList>
    </citation>
    <scope>NUCLEOTIDE SEQUENCE [LARGE SCALE GENOMIC DNA]</scope>
    <source>
        <strain evidence="2 3">MM109</strain>
    </source>
</reference>
<organism evidence="2 3">
    <name type="scientific">Streptomyces lunaelactis</name>
    <dbReference type="NCBI Taxonomy" id="1535768"/>
    <lineage>
        <taxon>Bacteria</taxon>
        <taxon>Bacillati</taxon>
        <taxon>Actinomycetota</taxon>
        <taxon>Actinomycetes</taxon>
        <taxon>Kitasatosporales</taxon>
        <taxon>Streptomycetaceae</taxon>
        <taxon>Streptomyces</taxon>
    </lineage>
</organism>
<feature type="transmembrane region" description="Helical" evidence="1">
    <location>
        <begin position="25"/>
        <end position="51"/>
    </location>
</feature>
<name>A0A2R4T4D9_9ACTN</name>
<dbReference type="EMBL" id="CP026304">
    <property type="protein sequence ID" value="AVZ73988.1"/>
    <property type="molecule type" value="Genomic_DNA"/>
</dbReference>
<keyword evidence="1" id="KW-1133">Transmembrane helix</keyword>
<protein>
    <submittedName>
        <fullName evidence="2">Uncharacterized protein</fullName>
    </submittedName>
</protein>
<evidence type="ECO:0000256" key="1">
    <source>
        <dbReference type="SAM" id="Phobius"/>
    </source>
</evidence>
<keyword evidence="1" id="KW-0812">Transmembrane</keyword>